<evidence type="ECO:0000256" key="1">
    <source>
        <dbReference type="SAM" id="MobiDB-lite"/>
    </source>
</evidence>
<evidence type="ECO:0000313" key="5">
    <source>
        <dbReference type="Proteomes" id="UP000655225"/>
    </source>
</evidence>
<dbReference type="Proteomes" id="UP000655225">
    <property type="component" value="Unassembled WGS sequence"/>
</dbReference>
<dbReference type="Pfam" id="PF05002">
    <property type="entry name" value="SGS"/>
    <property type="match status" value="1"/>
</dbReference>
<proteinExistence type="predicted"/>
<comment type="caution">
    <text evidence="4">The sequence shown here is derived from an EMBL/GenBank/DDBJ whole genome shotgun (WGS) entry which is preliminary data.</text>
</comment>
<dbReference type="EMBL" id="JABCRI010000022">
    <property type="protein sequence ID" value="KAF8379600.1"/>
    <property type="molecule type" value="Genomic_DNA"/>
</dbReference>
<dbReference type="PANTHER" id="PTHR45862">
    <property type="entry name" value="PROTEIN SGT1 HOMOLOG"/>
    <property type="match status" value="1"/>
</dbReference>
<dbReference type="InterPro" id="IPR007699">
    <property type="entry name" value="SGS_dom"/>
</dbReference>
<feature type="domain" description="SGS" evidence="2">
    <location>
        <begin position="144"/>
        <end position="235"/>
    </location>
</feature>
<keyword evidence="5" id="KW-1185">Reference proteome</keyword>
<accession>A0A835D186</accession>
<dbReference type="Gene3D" id="2.60.40.790">
    <property type="match status" value="1"/>
</dbReference>
<organism evidence="4 5">
    <name type="scientific">Tetracentron sinense</name>
    <name type="common">Spur-leaf</name>
    <dbReference type="NCBI Taxonomy" id="13715"/>
    <lineage>
        <taxon>Eukaryota</taxon>
        <taxon>Viridiplantae</taxon>
        <taxon>Streptophyta</taxon>
        <taxon>Embryophyta</taxon>
        <taxon>Tracheophyta</taxon>
        <taxon>Spermatophyta</taxon>
        <taxon>Magnoliopsida</taxon>
        <taxon>Trochodendrales</taxon>
        <taxon>Trochodendraceae</taxon>
        <taxon>Tetracentron</taxon>
    </lineage>
</organism>
<dbReference type="PROSITE" id="PS51203">
    <property type="entry name" value="CS"/>
    <property type="match status" value="1"/>
</dbReference>
<dbReference type="SUPFAM" id="SSF49764">
    <property type="entry name" value="HSP20-like chaperones"/>
    <property type="match status" value="1"/>
</dbReference>
<feature type="region of interest" description="Disordered" evidence="1">
    <location>
        <begin position="216"/>
        <end position="235"/>
    </location>
</feature>
<name>A0A835D186_TETSI</name>
<dbReference type="OrthoDB" id="1898560at2759"/>
<dbReference type="InterPro" id="IPR008978">
    <property type="entry name" value="HSP20-like_chaperone"/>
</dbReference>
<dbReference type="GO" id="GO:0051087">
    <property type="term" value="F:protein-folding chaperone binding"/>
    <property type="evidence" value="ECO:0007669"/>
    <property type="project" value="InterPro"/>
</dbReference>
<reference evidence="4 5" key="1">
    <citation type="submission" date="2020-04" db="EMBL/GenBank/DDBJ databases">
        <title>Plant Genome Project.</title>
        <authorList>
            <person name="Zhang R.-G."/>
        </authorList>
    </citation>
    <scope>NUCLEOTIDE SEQUENCE [LARGE SCALE GENOMIC DNA]</scope>
    <source>
        <strain evidence="4">YNK0</strain>
        <tissue evidence="4">Leaf</tissue>
    </source>
</reference>
<dbReference type="InterPro" id="IPR007052">
    <property type="entry name" value="CS_dom"/>
</dbReference>
<gene>
    <name evidence="4" type="ORF">HHK36_029041</name>
</gene>
<evidence type="ECO:0000259" key="2">
    <source>
        <dbReference type="PROSITE" id="PS51048"/>
    </source>
</evidence>
<dbReference type="AlphaFoldDB" id="A0A835D186"/>
<evidence type="ECO:0000313" key="4">
    <source>
        <dbReference type="EMBL" id="KAF8379600.1"/>
    </source>
</evidence>
<dbReference type="InterPro" id="IPR044563">
    <property type="entry name" value="Sgt1-like"/>
</dbReference>
<dbReference type="PROSITE" id="PS51048">
    <property type="entry name" value="SGS"/>
    <property type="match status" value="1"/>
</dbReference>
<dbReference type="CDD" id="cd06466">
    <property type="entry name" value="p23_CS_SGT1_like"/>
    <property type="match status" value="1"/>
</dbReference>
<evidence type="ECO:0000259" key="3">
    <source>
        <dbReference type="PROSITE" id="PS51203"/>
    </source>
</evidence>
<feature type="domain" description="CS" evidence="3">
    <location>
        <begin position="4"/>
        <end position="121"/>
    </location>
</feature>
<protein>
    <submittedName>
        <fullName evidence="4">Uncharacterized protein</fullName>
    </submittedName>
</protein>
<dbReference type="Pfam" id="PF04969">
    <property type="entry name" value="CS"/>
    <property type="match status" value="1"/>
</dbReference>
<sequence>MFRFLFDWHGYYQKPEEVVVTIYAKGVPAKNVAVDFGEQILSVTIDILGEDAYHFQPRLFGKGTSLTALILVKILVFKSFAFAFSLCDKQIIPEKCIYEVLSTKVEIRIAKAEAINWTSLEFRKENAVPQKINVSSGIESRKPTYPSSKSRPGDWDKLEAQVKKEEKEEKLDDDAALNKMFRDIFQDGDEDMRRAMTKSFVESNGTVLSTNWAEVGSKKVEGSPPDGMEMKKWDT</sequence>